<proteinExistence type="predicted"/>
<dbReference type="PROSITE" id="PS50894">
    <property type="entry name" value="HPT"/>
    <property type="match status" value="1"/>
</dbReference>
<reference evidence="3" key="1">
    <citation type="submission" date="2021-02" db="EMBL/GenBank/DDBJ databases">
        <title>Infant gut strain persistence is associated with maternal origin, phylogeny, and functional potential including surface adhesion and iron acquisition.</title>
        <authorList>
            <person name="Lou Y.C."/>
        </authorList>
    </citation>
    <scope>NUCLEOTIDE SEQUENCE</scope>
    <source>
        <strain evidence="3">L3_101_000M1_dasL3_101_000M1_concoct_87</strain>
    </source>
</reference>
<evidence type="ECO:0000313" key="3">
    <source>
        <dbReference type="EMBL" id="MBS5333145.1"/>
    </source>
</evidence>
<keyword evidence="1" id="KW-0597">Phosphoprotein</keyword>
<dbReference type="AlphaFoldDB" id="A0A943DAS6"/>
<dbReference type="GO" id="GO:0000160">
    <property type="term" value="P:phosphorelay signal transduction system"/>
    <property type="evidence" value="ECO:0007669"/>
    <property type="project" value="InterPro"/>
</dbReference>
<protein>
    <submittedName>
        <fullName evidence="3">Hpt domain-containing protein</fullName>
    </submittedName>
</protein>
<dbReference type="Pfam" id="PF01627">
    <property type="entry name" value="Hpt"/>
    <property type="match status" value="1"/>
</dbReference>
<feature type="domain" description="HPt" evidence="2">
    <location>
        <begin position="21"/>
        <end position="114"/>
    </location>
</feature>
<dbReference type="SUPFAM" id="SSF47226">
    <property type="entry name" value="Histidine-containing phosphotransfer domain, HPT domain"/>
    <property type="match status" value="1"/>
</dbReference>
<dbReference type="EMBL" id="JAGZGG010000031">
    <property type="protein sequence ID" value="MBS5333145.1"/>
    <property type="molecule type" value="Genomic_DNA"/>
</dbReference>
<accession>A0A943DAS6</accession>
<dbReference type="InterPro" id="IPR036641">
    <property type="entry name" value="HPT_dom_sf"/>
</dbReference>
<evidence type="ECO:0000259" key="2">
    <source>
        <dbReference type="PROSITE" id="PS50894"/>
    </source>
</evidence>
<evidence type="ECO:0000313" key="4">
    <source>
        <dbReference type="Proteomes" id="UP000759273"/>
    </source>
</evidence>
<dbReference type="InterPro" id="IPR008207">
    <property type="entry name" value="Sig_transdc_His_kin_Hpt_dom"/>
</dbReference>
<dbReference type="Gene3D" id="1.20.120.160">
    <property type="entry name" value="HPT domain"/>
    <property type="match status" value="1"/>
</dbReference>
<comment type="caution">
    <text evidence="3">The sequence shown here is derived from an EMBL/GenBank/DDBJ whole genome shotgun (WGS) entry which is preliminary data.</text>
</comment>
<sequence>MTLQEFYARVGGDYNATLSRLPSEALVKKFILKYPGDPSFAQLKDALAAQDWELAFRASHTLKGVAQNLGMDRLYKAAAALCDAVRGPKPLEDESLWPPVLAAHEEVLAAIREL</sequence>
<dbReference type="Proteomes" id="UP000759273">
    <property type="component" value="Unassembled WGS sequence"/>
</dbReference>
<feature type="modified residue" description="Phosphohistidine" evidence="1">
    <location>
        <position position="60"/>
    </location>
</feature>
<organism evidence="3 4">
    <name type="scientific">Subdoligranulum variabile</name>
    <dbReference type="NCBI Taxonomy" id="214851"/>
    <lineage>
        <taxon>Bacteria</taxon>
        <taxon>Bacillati</taxon>
        <taxon>Bacillota</taxon>
        <taxon>Clostridia</taxon>
        <taxon>Eubacteriales</taxon>
        <taxon>Oscillospiraceae</taxon>
        <taxon>Subdoligranulum</taxon>
    </lineage>
</organism>
<evidence type="ECO:0000256" key="1">
    <source>
        <dbReference type="PROSITE-ProRule" id="PRU00110"/>
    </source>
</evidence>
<name>A0A943DAS6_9FIRM</name>
<gene>
    <name evidence="3" type="ORF">KHY36_11535</name>
</gene>